<proteinExistence type="predicted"/>
<reference evidence="2" key="1">
    <citation type="submission" date="2023-03" db="EMBL/GenBank/DDBJ databases">
        <title>Massive genome expansion in bonnet fungi (Mycena s.s.) driven by repeated elements and novel gene families across ecological guilds.</title>
        <authorList>
            <consortium name="Lawrence Berkeley National Laboratory"/>
            <person name="Harder C.B."/>
            <person name="Miyauchi S."/>
            <person name="Viragh M."/>
            <person name="Kuo A."/>
            <person name="Thoen E."/>
            <person name="Andreopoulos B."/>
            <person name="Lu D."/>
            <person name="Skrede I."/>
            <person name="Drula E."/>
            <person name="Henrissat B."/>
            <person name="Morin E."/>
            <person name="Kohler A."/>
            <person name="Barry K."/>
            <person name="LaButti K."/>
            <person name="Morin E."/>
            <person name="Salamov A."/>
            <person name="Lipzen A."/>
            <person name="Mereny Z."/>
            <person name="Hegedus B."/>
            <person name="Baldrian P."/>
            <person name="Stursova M."/>
            <person name="Weitz H."/>
            <person name="Taylor A."/>
            <person name="Grigoriev I.V."/>
            <person name="Nagy L.G."/>
            <person name="Martin F."/>
            <person name="Kauserud H."/>
        </authorList>
    </citation>
    <scope>NUCLEOTIDE SEQUENCE</scope>
    <source>
        <strain evidence="2">CBHHK173m</strain>
    </source>
</reference>
<evidence type="ECO:0000313" key="3">
    <source>
        <dbReference type="Proteomes" id="UP001222325"/>
    </source>
</evidence>
<keyword evidence="3" id="KW-1185">Reference proteome</keyword>
<evidence type="ECO:0000256" key="1">
    <source>
        <dbReference type="SAM" id="MobiDB-lite"/>
    </source>
</evidence>
<sequence length="384" mass="41978">MSVERAEARESTFRKGAVSFARVEKWRENSENNRRNIKVRRRHDSNNFERKFDFERQERLETAARARLKDQTSQTDESAHRMAKRSAPLKASEPVASAQRLVRIEKIVALQMKNVIGMNGDTSDASEGARRDEDEGRKKDRNTSACHVRAASRHSIPGGALVNFRFHVASRSGSSDGGKFGTFESLSEPAESAGQSPLAHRATPPPKVKVDPDAGIPGRLVFPPLKRPLVALLPLRSGRRRRVRGRVARAASGQSPRTLPPPASDPRRHGRARTPALPLTRRTSMARTPPEPASAVAVAVAVAPPTRSLPPTSSGPSRPVPLPARPPERDARRTQPRASPVRRVQYGGTARRSRVARGACPIPSRAGVSEPSESVCARAVDRDS</sequence>
<protein>
    <submittedName>
        <fullName evidence="2">Uncharacterized protein</fullName>
    </submittedName>
</protein>
<dbReference type="Proteomes" id="UP001222325">
    <property type="component" value="Unassembled WGS sequence"/>
</dbReference>
<feature type="compositionally biased region" description="Basic and acidic residues" evidence="1">
    <location>
        <begin position="127"/>
        <end position="142"/>
    </location>
</feature>
<accession>A0AAD6TXU4</accession>
<comment type="caution">
    <text evidence="2">The sequence shown here is derived from an EMBL/GenBank/DDBJ whole genome shotgun (WGS) entry which is preliminary data.</text>
</comment>
<feature type="region of interest" description="Disordered" evidence="1">
    <location>
        <begin position="172"/>
        <end position="212"/>
    </location>
</feature>
<feature type="region of interest" description="Disordered" evidence="1">
    <location>
        <begin position="242"/>
        <end position="292"/>
    </location>
</feature>
<dbReference type="EMBL" id="JARJCN010000047">
    <property type="protein sequence ID" value="KAJ7082074.1"/>
    <property type="molecule type" value="Genomic_DNA"/>
</dbReference>
<dbReference type="AlphaFoldDB" id="A0AAD6TXU4"/>
<feature type="region of interest" description="Disordered" evidence="1">
    <location>
        <begin position="306"/>
        <end position="384"/>
    </location>
</feature>
<gene>
    <name evidence="2" type="ORF">B0H15DRAFT_932783</name>
</gene>
<name>A0AAD6TXU4_9AGAR</name>
<evidence type="ECO:0000313" key="2">
    <source>
        <dbReference type="EMBL" id="KAJ7082074.1"/>
    </source>
</evidence>
<organism evidence="2 3">
    <name type="scientific">Mycena belliarum</name>
    <dbReference type="NCBI Taxonomy" id="1033014"/>
    <lineage>
        <taxon>Eukaryota</taxon>
        <taxon>Fungi</taxon>
        <taxon>Dikarya</taxon>
        <taxon>Basidiomycota</taxon>
        <taxon>Agaricomycotina</taxon>
        <taxon>Agaricomycetes</taxon>
        <taxon>Agaricomycetidae</taxon>
        <taxon>Agaricales</taxon>
        <taxon>Marasmiineae</taxon>
        <taxon>Mycenaceae</taxon>
        <taxon>Mycena</taxon>
    </lineage>
</organism>
<feature type="region of interest" description="Disordered" evidence="1">
    <location>
        <begin position="64"/>
        <end position="93"/>
    </location>
</feature>
<feature type="region of interest" description="Disordered" evidence="1">
    <location>
        <begin position="118"/>
        <end position="151"/>
    </location>
</feature>